<dbReference type="Gene3D" id="3.30.1490.120">
    <property type="entry name" value="RNA polymerase Rpb7-like, N-terminal domain"/>
    <property type="match status" value="1"/>
</dbReference>
<accession>A0A7R8UT32</accession>
<keyword evidence="2" id="KW-0804">Transcription</keyword>
<dbReference type="Proteomes" id="UP000594454">
    <property type="component" value="Chromosome 3"/>
</dbReference>
<dbReference type="InterPro" id="IPR041178">
    <property type="entry name" value="RPA43_OB"/>
</dbReference>
<feature type="compositionally biased region" description="Polar residues" evidence="3">
    <location>
        <begin position="183"/>
        <end position="193"/>
    </location>
</feature>
<feature type="region of interest" description="Disordered" evidence="3">
    <location>
        <begin position="407"/>
        <end position="499"/>
    </location>
</feature>
<dbReference type="OrthoDB" id="10250504at2759"/>
<feature type="compositionally biased region" description="Polar residues" evidence="3">
    <location>
        <begin position="411"/>
        <end position="423"/>
    </location>
</feature>
<reference evidence="5 6" key="1">
    <citation type="submission" date="2020-11" db="EMBL/GenBank/DDBJ databases">
        <authorList>
            <person name="Wallbank WR R."/>
            <person name="Pardo Diaz C."/>
            <person name="Kozak K."/>
            <person name="Martin S."/>
            <person name="Jiggins C."/>
            <person name="Moest M."/>
            <person name="Warren A I."/>
            <person name="Generalovic N T."/>
            <person name="Byers J.R.P. K."/>
            <person name="Montejo-Kovacevich G."/>
            <person name="Yen C E."/>
        </authorList>
    </citation>
    <scope>NUCLEOTIDE SEQUENCE [LARGE SCALE GENOMIC DNA]</scope>
</reference>
<dbReference type="InterPro" id="IPR036898">
    <property type="entry name" value="RNA_pol_Rpb7-like_N_sf"/>
</dbReference>
<dbReference type="EMBL" id="LR899011">
    <property type="protein sequence ID" value="CAD7086225.1"/>
    <property type="molecule type" value="Genomic_DNA"/>
</dbReference>
<feature type="compositionally biased region" description="Basic residues" evidence="3">
    <location>
        <begin position="217"/>
        <end position="227"/>
    </location>
</feature>
<dbReference type="GO" id="GO:0000428">
    <property type="term" value="C:DNA-directed RNA polymerase complex"/>
    <property type="evidence" value="ECO:0007669"/>
    <property type="project" value="UniProtKB-KW"/>
</dbReference>
<sequence>MGKRIRDYVKYSLSELECYVKSKTSCVQKVNTPIHLNFPPYGLSNFKATLQDIIAQRKIGFYDARLKGIILDIRNIKVLGDVAALRFDDPAVHLNLLADCYVFQPQVGAIIKGLVKHISERQIGVIIYRVFSVSIRLKGRVPRNVQLNSQIEFRIKKFDLENVMPFFEGELVGDLDDEDEDVSNTQDTTSSFSRRAVKFESNHENASSGYNSDHSHSKPPKTPIKKQMRSDTDSDDSSYLEPGQRPSQSKARSPDIFDDSSSSSDDDRTGRTKPKIKLEKSSQEPTELERIVQKVKRETLSQEEISSNHRRRKGSVSDSEVSEIEPGQRIKEEPLSQPQEELSQRSKKKQKVTKELFTHTDSDLETTRKIKTEKLSQRSDKDTPRKVKEEVDSVNASMKNILEQLKASAPLANSTAVISSESPSNEKHRKRKRISSIASDSPVPEERHKRRKIYHTEPVVTAEIHLDSDFEMTTTTSSAKREKKKKKDKSHDVTNDSTILDPNKVIDLNELSIKKEKKKKKAKHKESEDTSESLSSSLSNILAKIKAEKSVQL</sequence>
<feature type="compositionally biased region" description="Basic and acidic residues" evidence="3">
    <location>
        <begin position="352"/>
        <end position="391"/>
    </location>
</feature>
<proteinExistence type="predicted"/>
<keyword evidence="6" id="KW-1185">Reference proteome</keyword>
<evidence type="ECO:0000256" key="3">
    <source>
        <dbReference type="SAM" id="MobiDB-lite"/>
    </source>
</evidence>
<feature type="region of interest" description="Disordered" evidence="3">
    <location>
        <begin position="177"/>
        <end position="393"/>
    </location>
</feature>
<keyword evidence="1" id="KW-0240">DNA-directed RNA polymerase</keyword>
<feature type="compositionally biased region" description="Basic and acidic residues" evidence="3">
    <location>
        <begin position="265"/>
        <end position="300"/>
    </location>
</feature>
<dbReference type="Pfam" id="PF17875">
    <property type="entry name" value="RPA43_OB"/>
    <property type="match status" value="1"/>
</dbReference>
<protein>
    <recommendedName>
        <fullName evidence="4">RPA43 OB domain-containing protein</fullName>
    </recommendedName>
</protein>
<organism evidence="5 6">
    <name type="scientific">Hermetia illucens</name>
    <name type="common">Black soldier fly</name>
    <dbReference type="NCBI Taxonomy" id="343691"/>
    <lineage>
        <taxon>Eukaryota</taxon>
        <taxon>Metazoa</taxon>
        <taxon>Ecdysozoa</taxon>
        <taxon>Arthropoda</taxon>
        <taxon>Hexapoda</taxon>
        <taxon>Insecta</taxon>
        <taxon>Pterygota</taxon>
        <taxon>Neoptera</taxon>
        <taxon>Endopterygota</taxon>
        <taxon>Diptera</taxon>
        <taxon>Brachycera</taxon>
        <taxon>Stratiomyomorpha</taxon>
        <taxon>Stratiomyidae</taxon>
        <taxon>Hermetiinae</taxon>
        <taxon>Hermetia</taxon>
    </lineage>
</organism>
<evidence type="ECO:0000259" key="4">
    <source>
        <dbReference type="Pfam" id="PF17875"/>
    </source>
</evidence>
<dbReference type="InParanoid" id="A0A7R8UT32"/>
<evidence type="ECO:0000256" key="1">
    <source>
        <dbReference type="ARBA" id="ARBA00022478"/>
    </source>
</evidence>
<gene>
    <name evidence="5" type="ORF">HERILL_LOCUS9014</name>
</gene>
<dbReference type="AlphaFoldDB" id="A0A7R8UT32"/>
<evidence type="ECO:0000313" key="5">
    <source>
        <dbReference type="EMBL" id="CAD7086225.1"/>
    </source>
</evidence>
<name>A0A7R8UT32_HERIL</name>
<feature type="compositionally biased region" description="Basic residues" evidence="3">
    <location>
        <begin position="515"/>
        <end position="524"/>
    </location>
</feature>
<dbReference type="OMA" id="CLVVETH"/>
<feature type="domain" description="RPA43 OB" evidence="4">
    <location>
        <begin position="105"/>
        <end position="216"/>
    </location>
</feature>
<feature type="region of interest" description="Disordered" evidence="3">
    <location>
        <begin position="515"/>
        <end position="539"/>
    </location>
</feature>
<evidence type="ECO:0000256" key="2">
    <source>
        <dbReference type="ARBA" id="ARBA00023163"/>
    </source>
</evidence>
<evidence type="ECO:0000313" key="6">
    <source>
        <dbReference type="Proteomes" id="UP000594454"/>
    </source>
</evidence>